<dbReference type="InterPro" id="IPR016186">
    <property type="entry name" value="C-type_lectin-like/link_sf"/>
</dbReference>
<dbReference type="Proteomes" id="UP000005408">
    <property type="component" value="Unassembled WGS sequence"/>
</dbReference>
<dbReference type="InterPro" id="IPR016187">
    <property type="entry name" value="CTDL_fold"/>
</dbReference>
<dbReference type="CDD" id="cd00037">
    <property type="entry name" value="CLECT"/>
    <property type="match status" value="1"/>
</dbReference>
<proteinExistence type="predicted"/>
<sequence>MGSLGRRVQVFQVAFLLGSVYCPHFYYSNPNNCFSTDNFHGGYYSSGVLRRLQNTGPFTCVRECLLRRSCHSVDYQSDGGRCELLYLLAEHRSITIPPDGQLHIEKTQMYPMSSMVNTLPCHDTTCGEYERCQVLFDNSTVCTTTECSPLNVSRLWTADVNSTLAVGEEVNFYCSNDPSLLMATVKCRQSGLWKITQRSLANTHQCNRIECLKHQDAVYNNKSYGCYSFTNKAKSYKDATTYCQSMSPHSHLMFLDSAENVRDLKDVLPPYVSPMKFLWVEGLFIHEKKTIDIWNGSIPVQNLRNLQAYANIDFTISGCLSFSALYEEIHVAKNCDDKYLFVCEIDINNYR</sequence>
<dbReference type="AlphaFoldDB" id="A0A8W8KIE0"/>
<dbReference type="PROSITE" id="PS50041">
    <property type="entry name" value="C_TYPE_LECTIN_2"/>
    <property type="match status" value="1"/>
</dbReference>
<keyword evidence="4" id="KW-1185">Reference proteome</keyword>
<evidence type="ECO:0000313" key="4">
    <source>
        <dbReference type="Proteomes" id="UP000005408"/>
    </source>
</evidence>
<dbReference type="SUPFAM" id="SSF56436">
    <property type="entry name" value="C-type lectin-like"/>
    <property type="match status" value="1"/>
</dbReference>
<dbReference type="InterPro" id="IPR001304">
    <property type="entry name" value="C-type_lectin-like"/>
</dbReference>
<dbReference type="OrthoDB" id="10488429at2759"/>
<keyword evidence="1" id="KW-0732">Signal</keyword>
<accession>A0A8W8KIE0</accession>
<name>A0A8W8KIE0_MAGGI</name>
<evidence type="ECO:0000259" key="2">
    <source>
        <dbReference type="PROSITE" id="PS50041"/>
    </source>
</evidence>
<reference evidence="3" key="1">
    <citation type="submission" date="2022-08" db="UniProtKB">
        <authorList>
            <consortium name="EnsemblMetazoa"/>
        </authorList>
    </citation>
    <scope>IDENTIFICATION</scope>
    <source>
        <strain evidence="3">05x7-T-G4-1.051#20</strain>
    </source>
</reference>
<organism evidence="3 4">
    <name type="scientific">Magallana gigas</name>
    <name type="common">Pacific oyster</name>
    <name type="synonym">Crassostrea gigas</name>
    <dbReference type="NCBI Taxonomy" id="29159"/>
    <lineage>
        <taxon>Eukaryota</taxon>
        <taxon>Metazoa</taxon>
        <taxon>Spiralia</taxon>
        <taxon>Lophotrochozoa</taxon>
        <taxon>Mollusca</taxon>
        <taxon>Bivalvia</taxon>
        <taxon>Autobranchia</taxon>
        <taxon>Pteriomorphia</taxon>
        <taxon>Ostreida</taxon>
        <taxon>Ostreoidea</taxon>
        <taxon>Ostreidae</taxon>
        <taxon>Magallana</taxon>
    </lineage>
</organism>
<protein>
    <recommendedName>
        <fullName evidence="2">C-type lectin domain-containing protein</fullName>
    </recommendedName>
</protein>
<feature type="domain" description="C-type lectin" evidence="2">
    <location>
        <begin position="226"/>
        <end position="344"/>
    </location>
</feature>
<evidence type="ECO:0000313" key="3">
    <source>
        <dbReference type="EnsemblMetazoa" id="G24028.1:cds"/>
    </source>
</evidence>
<evidence type="ECO:0000256" key="1">
    <source>
        <dbReference type="SAM" id="SignalP"/>
    </source>
</evidence>
<feature type="chain" id="PRO_5036449944" description="C-type lectin domain-containing protein" evidence="1">
    <location>
        <begin position="23"/>
        <end position="351"/>
    </location>
</feature>
<dbReference type="OMA" id="EYERCEI"/>
<feature type="signal peptide" evidence="1">
    <location>
        <begin position="1"/>
        <end position="22"/>
    </location>
</feature>
<dbReference type="Gene3D" id="3.10.100.10">
    <property type="entry name" value="Mannose-Binding Protein A, subunit A"/>
    <property type="match status" value="1"/>
</dbReference>
<dbReference type="EnsemblMetazoa" id="G24028.1">
    <property type="protein sequence ID" value="G24028.1:cds"/>
    <property type="gene ID" value="G24028"/>
</dbReference>